<evidence type="ECO:0000256" key="1">
    <source>
        <dbReference type="SAM" id="MobiDB-lite"/>
    </source>
</evidence>
<accession>A0ABR3BVP2</accession>
<keyword evidence="2" id="KW-1133">Transmembrane helix</keyword>
<dbReference type="EMBL" id="ATAM02000003">
    <property type="protein sequence ID" value="KAL0252458.1"/>
    <property type="molecule type" value="Genomic_DNA"/>
</dbReference>
<feature type="transmembrane region" description="Helical" evidence="2">
    <location>
        <begin position="34"/>
        <end position="54"/>
    </location>
</feature>
<evidence type="ECO:0000313" key="3">
    <source>
        <dbReference type="EMBL" id="KAL0252458.1"/>
    </source>
</evidence>
<reference evidence="3" key="2">
    <citation type="submission" date="2024-01" db="EMBL/GenBank/DDBJ databases">
        <title>Comparative genomics of Cryptococcus and Kwoniella reveals pathogenesis evolution and contrasting modes of karyotype evolution via chromosome fusion or intercentromeric recombination.</title>
        <authorList>
            <person name="Coelho M.A."/>
            <person name="David-Palma M."/>
            <person name="Shea T."/>
            <person name="Bowers K."/>
            <person name="Mcginley-Smith S."/>
            <person name="Mohammad A.W."/>
            <person name="Gnirke A."/>
            <person name="Yurkov A.M."/>
            <person name="Nowrousian M."/>
            <person name="Sun S."/>
            <person name="Cuomo C.A."/>
            <person name="Heitman J."/>
        </authorList>
    </citation>
    <scope>NUCLEOTIDE SEQUENCE</scope>
    <source>
        <strain evidence="3">IND107</strain>
    </source>
</reference>
<dbReference type="GeneID" id="91988708"/>
<keyword evidence="2" id="KW-0812">Transmembrane</keyword>
<gene>
    <name evidence="3" type="ORF">I308_101850</name>
</gene>
<dbReference type="RefSeq" id="XP_066615178.1">
    <property type="nucleotide sequence ID" value="XM_066756401.1"/>
</dbReference>
<dbReference type="Proteomes" id="UP000054399">
    <property type="component" value="Unassembled WGS sequence"/>
</dbReference>
<keyword evidence="4" id="KW-1185">Reference proteome</keyword>
<feature type="region of interest" description="Disordered" evidence="1">
    <location>
        <begin position="107"/>
        <end position="156"/>
    </location>
</feature>
<feature type="region of interest" description="Disordered" evidence="1">
    <location>
        <begin position="1"/>
        <end position="24"/>
    </location>
</feature>
<proteinExistence type="predicted"/>
<evidence type="ECO:0000313" key="4">
    <source>
        <dbReference type="Proteomes" id="UP000054399"/>
    </source>
</evidence>
<feature type="compositionally biased region" description="Low complexity" evidence="1">
    <location>
        <begin position="1"/>
        <end position="19"/>
    </location>
</feature>
<reference evidence="3" key="1">
    <citation type="submission" date="2015-01" db="EMBL/GenBank/DDBJ databases">
        <authorList>
            <consortium name="The Broad Institute Genomics Platform"/>
            <person name="Cuomo C."/>
            <person name="Litvintseva A."/>
            <person name="Chen Y."/>
            <person name="Heitman J."/>
            <person name="Sun S."/>
            <person name="Springer D."/>
            <person name="Dromer F."/>
            <person name="Young S."/>
            <person name="Zeng Q."/>
            <person name="Gargeya S."/>
            <person name="Abouelleil A."/>
            <person name="Alvarado L."/>
            <person name="Chapman S.B."/>
            <person name="Gainer-Dewar J."/>
            <person name="Goldberg J."/>
            <person name="Griggs A."/>
            <person name="Gujja S."/>
            <person name="Hansen M."/>
            <person name="Howarth C."/>
            <person name="Imamovic A."/>
            <person name="Larimer J."/>
            <person name="Murphy C."/>
            <person name="Naylor J."/>
            <person name="Pearson M."/>
            <person name="Priest M."/>
            <person name="Roberts A."/>
            <person name="Saif S."/>
            <person name="Shea T."/>
            <person name="Sykes S."/>
            <person name="Wortman J."/>
            <person name="Nusbaum C."/>
            <person name="Birren B."/>
        </authorList>
    </citation>
    <scope>NUCLEOTIDE SEQUENCE</scope>
    <source>
        <strain evidence="3">IND107</strain>
    </source>
</reference>
<evidence type="ECO:0000256" key="2">
    <source>
        <dbReference type="SAM" id="Phobius"/>
    </source>
</evidence>
<protein>
    <submittedName>
        <fullName evidence="3">Uncharacterized protein</fullName>
    </submittedName>
</protein>
<keyword evidence="2" id="KW-0472">Membrane</keyword>
<sequence>MSSSSPTPSSSSQPFPSQFAGDQQDRPGSFYRNLFYILIGILCGFSIFSFFTLMRARRRRRAIINEALRLGVMVPGVPGYLPLQDREALLWMKSDGNQSPDWWEIEKLKDPYHPPPLTEDGDSNGPMDQQNSVAQPTGDLPQWQENQEYSSSSHNFDSLQPLATIPPVATEASTQPMPISNLKYFPNHLAYRPSAFMPPPGRFMDLNSENMTEKLGQLKGNAVEVVVVIRMPVPSSTRTNTDDEGVEVFKEWGGIELGVTKLQVASEPHEAH</sequence>
<feature type="compositionally biased region" description="Polar residues" evidence="1">
    <location>
        <begin position="143"/>
        <end position="156"/>
    </location>
</feature>
<name>A0ABR3BVP2_9TREE</name>
<organism evidence="3 4">
    <name type="scientific">Cryptococcus tetragattii IND107</name>
    <dbReference type="NCBI Taxonomy" id="1296105"/>
    <lineage>
        <taxon>Eukaryota</taxon>
        <taxon>Fungi</taxon>
        <taxon>Dikarya</taxon>
        <taxon>Basidiomycota</taxon>
        <taxon>Agaricomycotina</taxon>
        <taxon>Tremellomycetes</taxon>
        <taxon>Tremellales</taxon>
        <taxon>Cryptococcaceae</taxon>
        <taxon>Cryptococcus</taxon>
        <taxon>Cryptococcus gattii species complex</taxon>
    </lineage>
</organism>
<comment type="caution">
    <text evidence="3">The sequence shown here is derived from an EMBL/GenBank/DDBJ whole genome shotgun (WGS) entry which is preliminary data.</text>
</comment>
<feature type="compositionally biased region" description="Polar residues" evidence="1">
    <location>
        <begin position="126"/>
        <end position="135"/>
    </location>
</feature>